<evidence type="ECO:0000313" key="2">
    <source>
        <dbReference type="Proteomes" id="UP000663881"/>
    </source>
</evidence>
<reference evidence="1" key="1">
    <citation type="submission" date="2021-02" db="EMBL/GenBank/DDBJ databases">
        <authorList>
            <person name="Nowell W R."/>
        </authorList>
    </citation>
    <scope>NUCLEOTIDE SEQUENCE</scope>
</reference>
<evidence type="ECO:0008006" key="3">
    <source>
        <dbReference type="Google" id="ProtNLM"/>
    </source>
</evidence>
<protein>
    <recommendedName>
        <fullName evidence="3">ATP-dependent DNA helicase</fullName>
    </recommendedName>
</protein>
<comment type="caution">
    <text evidence="1">The sequence shown here is derived from an EMBL/GenBank/DDBJ whole genome shotgun (WGS) entry which is preliminary data.</text>
</comment>
<dbReference type="Gene3D" id="3.40.50.300">
    <property type="entry name" value="P-loop containing nucleotide triphosphate hydrolases"/>
    <property type="match status" value="1"/>
</dbReference>
<dbReference type="PANTHER" id="PTHR47642">
    <property type="entry name" value="ATP-DEPENDENT DNA HELICASE"/>
    <property type="match status" value="1"/>
</dbReference>
<name>A0A820S476_9BILA</name>
<dbReference type="InterPro" id="IPR051055">
    <property type="entry name" value="PIF1_helicase"/>
</dbReference>
<sequence length="134" mass="14986">NTENTPQKFLLDFLQEYFNHLMQHSRRPSYVAKPKPFHIVVNGLAGSGKSYVISIIEKMIQEYCISESATVSRPRKNLGLLKMVHTGKAALNIHGSTIHSALEIGPDGNASPNKINSFKLYTLRNRLNGLLLII</sequence>
<feature type="non-terminal residue" evidence="1">
    <location>
        <position position="1"/>
    </location>
</feature>
<accession>A0A820S476</accession>
<dbReference type="Proteomes" id="UP000663881">
    <property type="component" value="Unassembled WGS sequence"/>
</dbReference>
<proteinExistence type="predicted"/>
<organism evidence="1 2">
    <name type="scientific">Adineta steineri</name>
    <dbReference type="NCBI Taxonomy" id="433720"/>
    <lineage>
        <taxon>Eukaryota</taxon>
        <taxon>Metazoa</taxon>
        <taxon>Spiralia</taxon>
        <taxon>Gnathifera</taxon>
        <taxon>Rotifera</taxon>
        <taxon>Eurotatoria</taxon>
        <taxon>Bdelloidea</taxon>
        <taxon>Adinetida</taxon>
        <taxon>Adinetidae</taxon>
        <taxon>Adineta</taxon>
    </lineage>
</organism>
<dbReference type="AlphaFoldDB" id="A0A820S476"/>
<evidence type="ECO:0000313" key="1">
    <source>
        <dbReference type="EMBL" id="CAF4444433.1"/>
    </source>
</evidence>
<gene>
    <name evidence="1" type="ORF">OKA104_LOCUS53811</name>
</gene>
<feature type="non-terminal residue" evidence="1">
    <location>
        <position position="134"/>
    </location>
</feature>
<dbReference type="InterPro" id="IPR027417">
    <property type="entry name" value="P-loop_NTPase"/>
</dbReference>
<dbReference type="SUPFAM" id="SSF52540">
    <property type="entry name" value="P-loop containing nucleoside triphosphate hydrolases"/>
    <property type="match status" value="1"/>
</dbReference>
<dbReference type="EMBL" id="CAJOAY010034342">
    <property type="protein sequence ID" value="CAF4444433.1"/>
    <property type="molecule type" value="Genomic_DNA"/>
</dbReference>